<dbReference type="EMBL" id="PUHR01000003">
    <property type="protein sequence ID" value="KAG0672347.1"/>
    <property type="molecule type" value="Genomic_DNA"/>
</dbReference>
<dbReference type="AlphaFoldDB" id="A0A9P7BDY0"/>
<proteinExistence type="predicted"/>
<evidence type="ECO:0000313" key="1">
    <source>
        <dbReference type="EMBL" id="KAG0672347.1"/>
    </source>
</evidence>
<dbReference type="Proteomes" id="UP000750334">
    <property type="component" value="Unassembled WGS sequence"/>
</dbReference>
<accession>A0A9P7BDY0</accession>
<sequence length="584" mass="69200">MRYIKMKQWISEITEERFEEISGMEEPYWTKDYISGIRLFVSDVTNESQLIENQLQTIKRFNDKCYKPMLSQLKQIESLVQVYGLMQTRNIDNQLTDLLVRCQRLLHENKLFHEDFMKEVSPLYNRYYDSLNKLRSLSPSLLKIENDSEIDIASWITYPYMLDSQISINSRNEMIQYVQYVKDNINMIQQYKLLGNKRYFHGNELINVIRGKYPLVDTSQFNSNRLGQDMIEMGLIEEYSSRRLYMSKAQLTYDIERDYIWLERREEVMTHGSSNNKEEDFLSQYIIVEENKINLEVVYCKNCSYYDQNMKPGIITTMKRIQDTFSRIITEQLFKDITLKPEEGFEIQRKVVYGCGYYIRDNGVPIIRNNVQFLFGQITYNDITDIVESIDLIMKQCCKKGTFNQSLDIWHGEINLMKASKLKIMILTKFYHENKKDMRNSVVIQQLIDETDNTTIYHPRDWSDLIKLWLNELPGGILLYDTSIEQIVVSQSYKEIFSVIVKNLREDATMESIARMLDIDSGGQIMIQSLIRDYNRNSLSMKQLAAKICQLIMNWDCDQHVMQTVRTSSELDFIPLPYKTTPRI</sequence>
<dbReference type="OrthoDB" id="2155291at2759"/>
<reference evidence="1 2" key="1">
    <citation type="submission" date="2020-11" db="EMBL/GenBank/DDBJ databases">
        <title>Kefir isolates.</title>
        <authorList>
            <person name="Marcisauskas S."/>
            <person name="Kim Y."/>
            <person name="Blasche S."/>
        </authorList>
    </citation>
    <scope>NUCLEOTIDE SEQUENCE [LARGE SCALE GENOMIC DNA]</scope>
    <source>
        <strain evidence="1 2">OG2</strain>
    </source>
</reference>
<comment type="caution">
    <text evidence="1">The sequence shown here is derived from an EMBL/GenBank/DDBJ whole genome shotgun (WGS) entry which is preliminary data.</text>
</comment>
<organism evidence="1 2">
    <name type="scientific">Maudiozyma exigua</name>
    <name type="common">Yeast</name>
    <name type="synonym">Kazachstania exigua</name>
    <dbReference type="NCBI Taxonomy" id="34358"/>
    <lineage>
        <taxon>Eukaryota</taxon>
        <taxon>Fungi</taxon>
        <taxon>Dikarya</taxon>
        <taxon>Ascomycota</taxon>
        <taxon>Saccharomycotina</taxon>
        <taxon>Saccharomycetes</taxon>
        <taxon>Saccharomycetales</taxon>
        <taxon>Saccharomycetaceae</taxon>
        <taxon>Maudiozyma</taxon>
    </lineage>
</organism>
<name>A0A9P7BDY0_MAUEX</name>
<keyword evidence="2" id="KW-1185">Reference proteome</keyword>
<evidence type="ECO:0000313" key="2">
    <source>
        <dbReference type="Proteomes" id="UP000750334"/>
    </source>
</evidence>
<gene>
    <name evidence="1" type="ORF">C6P45_003031</name>
</gene>
<protein>
    <submittedName>
        <fullName evidence="1">Uncharacterized protein</fullName>
    </submittedName>
</protein>